<evidence type="ECO:0000313" key="1">
    <source>
        <dbReference type="EMBL" id="CUI14154.1"/>
    </source>
</evidence>
<evidence type="ECO:0000313" key="2">
    <source>
        <dbReference type="Proteomes" id="UP000051952"/>
    </source>
</evidence>
<dbReference type="VEuPathDB" id="TriTrypDB:BSAL_71215"/>
<dbReference type="PANTHER" id="PTHR38827:SF1">
    <property type="entry name" value="T. BRUCEI SPP.-SPECIFIC PROTEIN"/>
    <property type="match status" value="1"/>
</dbReference>
<organism evidence="1 2">
    <name type="scientific">Bodo saltans</name>
    <name type="common">Flagellated protozoan</name>
    <dbReference type="NCBI Taxonomy" id="75058"/>
    <lineage>
        <taxon>Eukaryota</taxon>
        <taxon>Discoba</taxon>
        <taxon>Euglenozoa</taxon>
        <taxon>Kinetoplastea</taxon>
        <taxon>Metakinetoplastina</taxon>
        <taxon>Eubodonida</taxon>
        <taxon>Bodonidae</taxon>
        <taxon>Bodo</taxon>
    </lineage>
</organism>
<accession>A0A0S4KKW4</accession>
<dbReference type="Proteomes" id="UP000051952">
    <property type="component" value="Unassembled WGS sequence"/>
</dbReference>
<dbReference type="EMBL" id="CYKH01000544">
    <property type="protein sequence ID" value="CUI14154.1"/>
    <property type="molecule type" value="Genomic_DNA"/>
</dbReference>
<keyword evidence="2" id="KW-1185">Reference proteome</keyword>
<sequence length="107" mass="11631">MFQRRMFCSSQIPRSMYAALHIQSAKQATSMLPSLVSLPSQTRLIASGVSQTAMESIRGSQAALNTNVVLEDLIAVMMAELGSCASLWCKRNLSCLVQVPRISKVAL</sequence>
<reference evidence="2" key="1">
    <citation type="submission" date="2015-09" db="EMBL/GenBank/DDBJ databases">
        <authorList>
            <consortium name="Pathogen Informatics"/>
        </authorList>
    </citation>
    <scope>NUCLEOTIDE SEQUENCE [LARGE SCALE GENOMIC DNA]</scope>
    <source>
        <strain evidence="2">Lake Konstanz</strain>
    </source>
</reference>
<gene>
    <name evidence="1" type="ORF">BSAL_71215</name>
</gene>
<proteinExistence type="predicted"/>
<name>A0A0S4KKW4_BODSA</name>
<dbReference type="AlphaFoldDB" id="A0A0S4KKW4"/>
<dbReference type="PANTHER" id="PTHR38827">
    <property type="entry name" value="T. BRUCEI SPP.-SPECIFIC PROTEIN-RELATED"/>
    <property type="match status" value="1"/>
</dbReference>
<dbReference type="OrthoDB" id="272787at2759"/>
<protein>
    <submittedName>
        <fullName evidence="1">Uncharacterized protein</fullName>
    </submittedName>
</protein>